<evidence type="ECO:0000256" key="5">
    <source>
        <dbReference type="ARBA" id="ARBA00022842"/>
    </source>
</evidence>
<dbReference type="GO" id="GO:0046872">
    <property type="term" value="F:metal ion binding"/>
    <property type="evidence" value="ECO:0007669"/>
    <property type="project" value="UniProtKB-KW"/>
</dbReference>
<dbReference type="GO" id="GO:0010945">
    <property type="term" value="F:coenzyme A diphosphatase activity"/>
    <property type="evidence" value="ECO:0007669"/>
    <property type="project" value="InterPro"/>
</dbReference>
<feature type="domain" description="Nudix hydrolase" evidence="7">
    <location>
        <begin position="23"/>
        <end position="154"/>
    </location>
</feature>
<evidence type="ECO:0000313" key="8">
    <source>
        <dbReference type="EMBL" id="MBC5635444.1"/>
    </source>
</evidence>
<reference evidence="8" key="1">
    <citation type="submission" date="2020-08" db="EMBL/GenBank/DDBJ databases">
        <title>Genome public.</title>
        <authorList>
            <person name="Liu C."/>
            <person name="Sun Q."/>
        </authorList>
    </citation>
    <scope>NUCLEOTIDE SEQUENCE</scope>
    <source>
        <strain evidence="8">BX22</strain>
    </source>
</reference>
<evidence type="ECO:0000256" key="6">
    <source>
        <dbReference type="ARBA" id="ARBA00023211"/>
    </source>
</evidence>
<accession>A0A923L2T2</accession>
<dbReference type="PANTHER" id="PTHR12992">
    <property type="entry name" value="NUDIX HYDROLASE"/>
    <property type="match status" value="1"/>
</dbReference>
<organism evidence="8 9">
    <name type="scientific">Ornithinibacillus hominis</name>
    <dbReference type="NCBI Taxonomy" id="2763055"/>
    <lineage>
        <taxon>Bacteria</taxon>
        <taxon>Bacillati</taxon>
        <taxon>Bacillota</taxon>
        <taxon>Bacilli</taxon>
        <taxon>Bacillales</taxon>
        <taxon>Bacillaceae</taxon>
        <taxon>Ornithinibacillus</taxon>
    </lineage>
</organism>
<dbReference type="Gene3D" id="3.90.79.10">
    <property type="entry name" value="Nucleoside Triphosphate Pyrophosphohydrolase"/>
    <property type="match status" value="1"/>
</dbReference>
<evidence type="ECO:0000256" key="2">
    <source>
        <dbReference type="ARBA" id="ARBA00001946"/>
    </source>
</evidence>
<dbReference type="CDD" id="cd03426">
    <property type="entry name" value="NUDIX_CoAse_Nudt7"/>
    <property type="match status" value="1"/>
</dbReference>
<dbReference type="AlphaFoldDB" id="A0A923L2T2"/>
<dbReference type="Pfam" id="PF00293">
    <property type="entry name" value="NUDIX"/>
    <property type="match status" value="1"/>
</dbReference>
<dbReference type="Proteomes" id="UP000637359">
    <property type="component" value="Unassembled WGS sequence"/>
</dbReference>
<evidence type="ECO:0000256" key="4">
    <source>
        <dbReference type="ARBA" id="ARBA00022801"/>
    </source>
</evidence>
<comment type="cofactor">
    <cofactor evidence="1">
        <name>Mn(2+)</name>
        <dbReference type="ChEBI" id="CHEBI:29035"/>
    </cofactor>
</comment>
<dbReference type="InterPro" id="IPR000086">
    <property type="entry name" value="NUDIX_hydrolase_dom"/>
</dbReference>
<keyword evidence="6" id="KW-0464">Manganese</keyword>
<keyword evidence="3" id="KW-0479">Metal-binding</keyword>
<evidence type="ECO:0000259" key="7">
    <source>
        <dbReference type="PROSITE" id="PS51462"/>
    </source>
</evidence>
<protein>
    <submittedName>
        <fullName evidence="8">CoA pyrophosphatase</fullName>
    </submittedName>
</protein>
<evidence type="ECO:0000313" key="9">
    <source>
        <dbReference type="Proteomes" id="UP000637359"/>
    </source>
</evidence>
<comment type="caution">
    <text evidence="8">The sequence shown here is derived from an EMBL/GenBank/DDBJ whole genome shotgun (WGS) entry which is preliminary data.</text>
</comment>
<proteinExistence type="predicted"/>
<keyword evidence="5" id="KW-0460">Magnesium</keyword>
<dbReference type="EMBL" id="JACOOL010000001">
    <property type="protein sequence ID" value="MBC5635444.1"/>
    <property type="molecule type" value="Genomic_DNA"/>
</dbReference>
<evidence type="ECO:0000256" key="3">
    <source>
        <dbReference type="ARBA" id="ARBA00022723"/>
    </source>
</evidence>
<sequence>MNIETILKHLATREPGIMGRENFKQSAVLIPLVEIEGEAHILFEVRSMQLRRQPGDICFPGGRMDPEDASPMDCAIRETTEELGIHYDQITDVTPIDYVVADMGRIIYPYVGRITNINQIAPNESEVGEVFYVPISYLKQTKPESYKVNVEVIPEENFPFDLIVGGEKYNWQTRHFEELFYRYQDKVIWGLTAKILNHFLYVADCREE</sequence>
<keyword evidence="4" id="KW-0378">Hydrolase</keyword>
<dbReference type="PROSITE" id="PS51462">
    <property type="entry name" value="NUDIX"/>
    <property type="match status" value="1"/>
</dbReference>
<dbReference type="RefSeq" id="WP_186868149.1">
    <property type="nucleotide sequence ID" value="NZ_JACOOL010000001.1"/>
</dbReference>
<keyword evidence="9" id="KW-1185">Reference proteome</keyword>
<dbReference type="InterPro" id="IPR015797">
    <property type="entry name" value="NUDIX_hydrolase-like_dom_sf"/>
</dbReference>
<comment type="cofactor">
    <cofactor evidence="2">
        <name>Mg(2+)</name>
        <dbReference type="ChEBI" id="CHEBI:18420"/>
    </cofactor>
</comment>
<dbReference type="InterPro" id="IPR045121">
    <property type="entry name" value="CoAse"/>
</dbReference>
<evidence type="ECO:0000256" key="1">
    <source>
        <dbReference type="ARBA" id="ARBA00001936"/>
    </source>
</evidence>
<name>A0A923L2T2_9BACI</name>
<dbReference type="SUPFAM" id="SSF55811">
    <property type="entry name" value="Nudix"/>
    <property type="match status" value="1"/>
</dbReference>
<dbReference type="PANTHER" id="PTHR12992:SF11">
    <property type="entry name" value="MITOCHONDRIAL COENZYME A DIPHOSPHATASE NUDT8"/>
    <property type="match status" value="1"/>
</dbReference>
<gene>
    <name evidence="8" type="ORF">H8S33_01275</name>
</gene>